<organism evidence="2 3">
    <name type="scientific">Paenibacillus wenxiniae</name>
    <dbReference type="NCBI Taxonomy" id="1636843"/>
    <lineage>
        <taxon>Bacteria</taxon>
        <taxon>Bacillati</taxon>
        <taxon>Bacillota</taxon>
        <taxon>Bacilli</taxon>
        <taxon>Bacillales</taxon>
        <taxon>Paenibacillaceae</taxon>
        <taxon>Paenibacillus</taxon>
    </lineage>
</organism>
<dbReference type="InterPro" id="IPR036390">
    <property type="entry name" value="WH_DNA-bd_sf"/>
</dbReference>
<dbReference type="PANTHER" id="PTHR33169:SF14">
    <property type="entry name" value="TRANSCRIPTIONAL REGULATOR RV3488"/>
    <property type="match status" value="1"/>
</dbReference>
<dbReference type="EMBL" id="JBHUEH010000010">
    <property type="protein sequence ID" value="MFD1884876.1"/>
    <property type="molecule type" value="Genomic_DNA"/>
</dbReference>
<proteinExistence type="predicted"/>
<feature type="domain" description="Transcription regulator PadR N-terminal" evidence="1">
    <location>
        <begin position="7"/>
        <end position="81"/>
    </location>
</feature>
<dbReference type="PANTHER" id="PTHR33169">
    <property type="entry name" value="PADR-FAMILY TRANSCRIPTIONAL REGULATOR"/>
    <property type="match status" value="1"/>
</dbReference>
<dbReference type="Proteomes" id="UP001597233">
    <property type="component" value="Unassembled WGS sequence"/>
</dbReference>
<dbReference type="Pfam" id="PF03551">
    <property type="entry name" value="PadR"/>
    <property type="match status" value="1"/>
</dbReference>
<evidence type="ECO:0000313" key="2">
    <source>
        <dbReference type="EMBL" id="MFD1884876.1"/>
    </source>
</evidence>
<dbReference type="SUPFAM" id="SSF46785">
    <property type="entry name" value="Winged helix' DNA-binding domain"/>
    <property type="match status" value="1"/>
</dbReference>
<dbReference type="InterPro" id="IPR052509">
    <property type="entry name" value="Metal_resp_DNA-bind_regulator"/>
</dbReference>
<gene>
    <name evidence="2" type="ORF">ACFSC9_04995</name>
</gene>
<keyword evidence="3" id="KW-1185">Reference proteome</keyword>
<accession>A0ABW4RF25</accession>
<reference evidence="3" key="1">
    <citation type="journal article" date="2019" name="Int. J. Syst. Evol. Microbiol.">
        <title>The Global Catalogue of Microorganisms (GCM) 10K type strain sequencing project: providing services to taxonomists for standard genome sequencing and annotation.</title>
        <authorList>
            <consortium name="The Broad Institute Genomics Platform"/>
            <consortium name="The Broad Institute Genome Sequencing Center for Infectious Disease"/>
            <person name="Wu L."/>
            <person name="Ma J."/>
        </authorList>
    </citation>
    <scope>NUCLEOTIDE SEQUENCE [LARGE SCALE GENOMIC DNA]</scope>
    <source>
        <strain evidence="3">CCUG 54950</strain>
    </source>
</reference>
<evidence type="ECO:0000313" key="3">
    <source>
        <dbReference type="Proteomes" id="UP001597233"/>
    </source>
</evidence>
<dbReference type="RefSeq" id="WP_347324516.1">
    <property type="nucleotide sequence ID" value="NZ_JBCGUH010000003.1"/>
</dbReference>
<evidence type="ECO:0000259" key="1">
    <source>
        <dbReference type="Pfam" id="PF03551"/>
    </source>
</evidence>
<dbReference type="Gene3D" id="1.10.10.10">
    <property type="entry name" value="Winged helix-like DNA-binding domain superfamily/Winged helix DNA-binding domain"/>
    <property type="match status" value="1"/>
</dbReference>
<protein>
    <submittedName>
        <fullName evidence="2">PadR family transcriptional regulator</fullName>
    </submittedName>
</protein>
<name>A0ABW4RF25_9BACL</name>
<dbReference type="InterPro" id="IPR036388">
    <property type="entry name" value="WH-like_DNA-bd_sf"/>
</dbReference>
<comment type="caution">
    <text evidence="2">The sequence shown here is derived from an EMBL/GenBank/DDBJ whole genome shotgun (WGS) entry which is preliminary data.</text>
</comment>
<sequence>MSLQIYILGSLWQQDIHPYEIKKRIAENTGGTVNITDGNLYYNFDALNKKGYIEKVEVIQSANYPDKSFYRITDEGRDGLRSMIYKSFAKPTDISSLMAPLLFIRLVDIKRIIFFLQEAIEKREGELTDIQEHIIDGKVLDDQTEQKQLYSFIIRYAVSRREHELVALKDMLNVIEQLNNGQ</sequence>
<dbReference type="InterPro" id="IPR005149">
    <property type="entry name" value="Tscrpt_reg_PadR_N"/>
</dbReference>